<feature type="compositionally biased region" description="Basic and acidic residues" evidence="1">
    <location>
        <begin position="66"/>
        <end position="77"/>
    </location>
</feature>
<organism evidence="2 3">
    <name type="scientific">Elysia crispata</name>
    <name type="common">lettuce slug</name>
    <dbReference type="NCBI Taxonomy" id="231223"/>
    <lineage>
        <taxon>Eukaryota</taxon>
        <taxon>Metazoa</taxon>
        <taxon>Spiralia</taxon>
        <taxon>Lophotrochozoa</taxon>
        <taxon>Mollusca</taxon>
        <taxon>Gastropoda</taxon>
        <taxon>Heterobranchia</taxon>
        <taxon>Euthyneura</taxon>
        <taxon>Panpulmonata</taxon>
        <taxon>Sacoglossa</taxon>
        <taxon>Placobranchoidea</taxon>
        <taxon>Plakobranchidae</taxon>
        <taxon>Elysia</taxon>
    </lineage>
</organism>
<keyword evidence="3" id="KW-1185">Reference proteome</keyword>
<dbReference type="AlphaFoldDB" id="A0AAE0YK27"/>
<sequence>MLTEDYHRLELPPTAAGSLCGAASGLAGRDRAKLENSRRSAAPAADGNGNTLLYWLTSRVTCGHLEGDEREKREQSKDSIVSSSRGSTMIYSCIQRDLDSCSSKDDPCIQQEVLDGSLP</sequence>
<evidence type="ECO:0000313" key="2">
    <source>
        <dbReference type="EMBL" id="KAK3748312.1"/>
    </source>
</evidence>
<dbReference type="EMBL" id="JAWDGP010006035">
    <property type="protein sequence ID" value="KAK3748312.1"/>
    <property type="molecule type" value="Genomic_DNA"/>
</dbReference>
<comment type="caution">
    <text evidence="2">The sequence shown here is derived from an EMBL/GenBank/DDBJ whole genome shotgun (WGS) entry which is preliminary data.</text>
</comment>
<accession>A0AAE0YK27</accession>
<name>A0AAE0YK27_9GAST</name>
<reference evidence="2" key="1">
    <citation type="journal article" date="2023" name="G3 (Bethesda)">
        <title>A reference genome for the long-term kleptoplast-retaining sea slug Elysia crispata morphotype clarki.</title>
        <authorList>
            <person name="Eastman K.E."/>
            <person name="Pendleton A.L."/>
            <person name="Shaikh M.A."/>
            <person name="Suttiyut T."/>
            <person name="Ogas R."/>
            <person name="Tomko P."/>
            <person name="Gavelis G."/>
            <person name="Widhalm J.R."/>
            <person name="Wisecaver J.H."/>
        </authorList>
    </citation>
    <scope>NUCLEOTIDE SEQUENCE</scope>
    <source>
        <strain evidence="2">ECLA1</strain>
    </source>
</reference>
<evidence type="ECO:0000313" key="3">
    <source>
        <dbReference type="Proteomes" id="UP001283361"/>
    </source>
</evidence>
<feature type="region of interest" description="Disordered" evidence="1">
    <location>
        <begin position="66"/>
        <end position="85"/>
    </location>
</feature>
<dbReference type="Proteomes" id="UP001283361">
    <property type="component" value="Unassembled WGS sequence"/>
</dbReference>
<evidence type="ECO:0000256" key="1">
    <source>
        <dbReference type="SAM" id="MobiDB-lite"/>
    </source>
</evidence>
<proteinExistence type="predicted"/>
<gene>
    <name evidence="2" type="ORF">RRG08_064856</name>
</gene>
<protein>
    <submittedName>
        <fullName evidence="2">Uncharacterized protein</fullName>
    </submittedName>
</protein>